<evidence type="ECO:0000256" key="1">
    <source>
        <dbReference type="SAM" id="MobiDB-lite"/>
    </source>
</evidence>
<protein>
    <submittedName>
        <fullName evidence="2">Uncharacterized protein</fullName>
    </submittedName>
</protein>
<feature type="non-terminal residue" evidence="2">
    <location>
        <position position="260"/>
    </location>
</feature>
<dbReference type="EMBL" id="KV919473">
    <property type="protein sequence ID" value="OSX69611.1"/>
    <property type="molecule type" value="Genomic_DNA"/>
</dbReference>
<accession>A0A1X6NLU1</accession>
<dbReference type="Proteomes" id="UP000218209">
    <property type="component" value="Unassembled WGS sequence"/>
</dbReference>
<dbReference type="SUPFAM" id="SSF48371">
    <property type="entry name" value="ARM repeat"/>
    <property type="match status" value="1"/>
</dbReference>
<reference evidence="2 3" key="1">
    <citation type="submission" date="2017-03" db="EMBL/GenBank/DDBJ databases">
        <title>WGS assembly of Porphyra umbilicalis.</title>
        <authorList>
            <person name="Brawley S.H."/>
            <person name="Blouin N.A."/>
            <person name="Ficko-Blean E."/>
            <person name="Wheeler G.L."/>
            <person name="Lohr M."/>
            <person name="Goodson H.V."/>
            <person name="Jenkins J.W."/>
            <person name="Blaby-Haas C.E."/>
            <person name="Helliwell K.E."/>
            <person name="Chan C."/>
            <person name="Marriage T."/>
            <person name="Bhattacharya D."/>
            <person name="Klein A.S."/>
            <person name="Badis Y."/>
            <person name="Brodie J."/>
            <person name="Cao Y."/>
            <person name="Collen J."/>
            <person name="Dittami S.M."/>
            <person name="Gachon C.M."/>
            <person name="Green B.R."/>
            <person name="Karpowicz S."/>
            <person name="Kim J.W."/>
            <person name="Kudahl U."/>
            <person name="Lin S."/>
            <person name="Michel G."/>
            <person name="Mittag M."/>
            <person name="Olson B.J."/>
            <person name="Pangilinan J."/>
            <person name="Peng Y."/>
            <person name="Qiu H."/>
            <person name="Shu S."/>
            <person name="Singer J.T."/>
            <person name="Smith A.G."/>
            <person name="Sprecher B.N."/>
            <person name="Wagner V."/>
            <person name="Wang W."/>
            <person name="Wang Z.-Y."/>
            <person name="Yan J."/>
            <person name="Yarish C."/>
            <person name="Zoeuner-Riek S."/>
            <person name="Zhuang Y."/>
            <person name="Zou Y."/>
            <person name="Lindquist E.A."/>
            <person name="Grimwood J."/>
            <person name="Barry K."/>
            <person name="Rokhsar D.S."/>
            <person name="Schmutz J."/>
            <person name="Stiller J.W."/>
            <person name="Grossman A.R."/>
            <person name="Prochnik S.E."/>
        </authorList>
    </citation>
    <scope>NUCLEOTIDE SEQUENCE [LARGE SCALE GENOMIC DNA]</scope>
    <source>
        <strain evidence="2">4086291</strain>
    </source>
</reference>
<dbReference type="GO" id="GO:0016887">
    <property type="term" value="F:ATP hydrolysis activity"/>
    <property type="evidence" value="ECO:0007669"/>
    <property type="project" value="InterPro"/>
</dbReference>
<feature type="compositionally biased region" description="Low complexity" evidence="1">
    <location>
        <begin position="1"/>
        <end position="18"/>
    </location>
</feature>
<proteinExistence type="predicted"/>
<keyword evidence="3" id="KW-1185">Reference proteome</keyword>
<dbReference type="InterPro" id="IPR011989">
    <property type="entry name" value="ARM-like"/>
</dbReference>
<name>A0A1X6NLU1_PORUM</name>
<feature type="region of interest" description="Disordered" evidence="1">
    <location>
        <begin position="1"/>
        <end position="32"/>
    </location>
</feature>
<dbReference type="GO" id="GO:0017025">
    <property type="term" value="F:TBP-class protein binding"/>
    <property type="evidence" value="ECO:0007669"/>
    <property type="project" value="InterPro"/>
</dbReference>
<dbReference type="PANTHER" id="PTHR36498">
    <property type="entry name" value="TATA-BINDING PROTEIN-ASSOCIATED FACTOR 172"/>
    <property type="match status" value="1"/>
</dbReference>
<feature type="compositionally biased region" description="Basic residues" evidence="1">
    <location>
        <begin position="242"/>
        <end position="254"/>
    </location>
</feature>
<sequence>MASSAAGGVGAAAAAAAAAPPPPPPTPAAGSSRLDGLLGLLAEGTSAGVRRMAARQLGDLAAAHAAQTPALLRRVRRLLNASSWDTRVAAGHTIAAIAGHTPAFVAPAGDQQMAKTEEGAVAAADAADAFTRSLLQLEALSIPRLLSGGALLLGSSGAEYAGGGGDVAAQRARLQQHLGLDDRLGGGADVLDIKDEDFAARRGSGDTPASAASVEPTPATSADDLVADAMGGDAGLSARERNRLKREAKKRSKLGHAPAG</sequence>
<dbReference type="AlphaFoldDB" id="A0A1X6NLU1"/>
<gene>
    <name evidence="2" type="ORF">BU14_1353s0003</name>
</gene>
<feature type="region of interest" description="Disordered" evidence="1">
    <location>
        <begin position="201"/>
        <end position="260"/>
    </location>
</feature>
<dbReference type="GO" id="GO:0003677">
    <property type="term" value="F:DNA binding"/>
    <property type="evidence" value="ECO:0007669"/>
    <property type="project" value="InterPro"/>
</dbReference>
<organism evidence="2 3">
    <name type="scientific">Porphyra umbilicalis</name>
    <name type="common">Purple laver</name>
    <name type="synonym">Red alga</name>
    <dbReference type="NCBI Taxonomy" id="2786"/>
    <lineage>
        <taxon>Eukaryota</taxon>
        <taxon>Rhodophyta</taxon>
        <taxon>Bangiophyceae</taxon>
        <taxon>Bangiales</taxon>
        <taxon>Bangiaceae</taxon>
        <taxon>Porphyra</taxon>
    </lineage>
</organism>
<dbReference type="PANTHER" id="PTHR36498:SF1">
    <property type="entry name" value="TATA-BINDING PROTEIN-ASSOCIATED FACTOR 172"/>
    <property type="match status" value="1"/>
</dbReference>
<evidence type="ECO:0000313" key="3">
    <source>
        <dbReference type="Proteomes" id="UP000218209"/>
    </source>
</evidence>
<dbReference type="Gene3D" id="1.25.10.10">
    <property type="entry name" value="Leucine-rich Repeat Variant"/>
    <property type="match status" value="1"/>
</dbReference>
<dbReference type="InterPro" id="IPR016024">
    <property type="entry name" value="ARM-type_fold"/>
</dbReference>
<dbReference type="InterPro" id="IPR044972">
    <property type="entry name" value="Mot1"/>
</dbReference>
<evidence type="ECO:0000313" key="2">
    <source>
        <dbReference type="EMBL" id="OSX69611.1"/>
    </source>
</evidence>